<dbReference type="RefSeq" id="WP_184334544.1">
    <property type="nucleotide sequence ID" value="NZ_JACHHZ010000005.1"/>
</dbReference>
<dbReference type="EMBL" id="JACHHZ010000005">
    <property type="protein sequence ID" value="MBB6095139.1"/>
    <property type="molecule type" value="Genomic_DNA"/>
</dbReference>
<sequence length="128" mass="13956">MNTRVLLSALAMSTVLLSSGASAAGLGFLKNSPLYYFTQADMKLMNEAARAVLDAPEPHGQREWKNPKTGYSGKVESLGNFRSADGETCRKLKLWNQAKGIESESVFPVCKTEKGDWQLASGKELTKV</sequence>
<gene>
    <name evidence="3" type="ORF">HNQ60_004029</name>
</gene>
<dbReference type="AlphaFoldDB" id="A0A841HS57"/>
<reference evidence="3 4" key="1">
    <citation type="submission" date="2020-08" db="EMBL/GenBank/DDBJ databases">
        <title>Genomic Encyclopedia of Type Strains, Phase IV (KMG-IV): sequencing the most valuable type-strain genomes for metagenomic binning, comparative biology and taxonomic classification.</title>
        <authorList>
            <person name="Goeker M."/>
        </authorList>
    </citation>
    <scope>NUCLEOTIDE SEQUENCE [LARGE SCALE GENOMIC DNA]</scope>
    <source>
        <strain evidence="3 4">DSM 26723</strain>
    </source>
</reference>
<organism evidence="3 4">
    <name type="scientific">Povalibacter uvarum</name>
    <dbReference type="NCBI Taxonomy" id="732238"/>
    <lineage>
        <taxon>Bacteria</taxon>
        <taxon>Pseudomonadati</taxon>
        <taxon>Pseudomonadota</taxon>
        <taxon>Gammaproteobacteria</taxon>
        <taxon>Steroidobacterales</taxon>
        <taxon>Steroidobacteraceae</taxon>
        <taxon>Povalibacter</taxon>
    </lineage>
</organism>
<dbReference type="Pfam" id="PF16998">
    <property type="entry name" value="17kDa_Anti_2"/>
    <property type="match status" value="1"/>
</dbReference>
<dbReference type="Proteomes" id="UP000588068">
    <property type="component" value="Unassembled WGS sequence"/>
</dbReference>
<protein>
    <submittedName>
        <fullName evidence="3">Surface antigen</fullName>
    </submittedName>
</protein>
<comment type="caution">
    <text evidence="3">The sequence shown here is derived from an EMBL/GenBank/DDBJ whole genome shotgun (WGS) entry which is preliminary data.</text>
</comment>
<accession>A0A841HS57</accession>
<evidence type="ECO:0000313" key="4">
    <source>
        <dbReference type="Proteomes" id="UP000588068"/>
    </source>
</evidence>
<proteinExistence type="predicted"/>
<feature type="chain" id="PRO_5032711023" evidence="1">
    <location>
        <begin position="24"/>
        <end position="128"/>
    </location>
</feature>
<keyword evidence="4" id="KW-1185">Reference proteome</keyword>
<evidence type="ECO:0000259" key="2">
    <source>
        <dbReference type="Pfam" id="PF16998"/>
    </source>
</evidence>
<dbReference type="InterPro" id="IPR032635">
    <property type="entry name" value="Anti_2"/>
</dbReference>
<evidence type="ECO:0000256" key="1">
    <source>
        <dbReference type="SAM" id="SignalP"/>
    </source>
</evidence>
<name>A0A841HS57_9GAMM</name>
<feature type="signal peptide" evidence="1">
    <location>
        <begin position="1"/>
        <end position="23"/>
    </location>
</feature>
<evidence type="ECO:0000313" key="3">
    <source>
        <dbReference type="EMBL" id="MBB6095139.1"/>
    </source>
</evidence>
<feature type="domain" description="Surface antigen" evidence="2">
    <location>
        <begin position="36"/>
        <end position="121"/>
    </location>
</feature>
<keyword evidence="1" id="KW-0732">Signal</keyword>